<protein>
    <submittedName>
        <fullName evidence="1">Uncharacterized protein</fullName>
    </submittedName>
</protein>
<keyword evidence="2" id="KW-1185">Reference proteome</keyword>
<accession>A0ABQ5K8S4</accession>
<proteinExistence type="predicted"/>
<reference evidence="1" key="1">
    <citation type="submission" date="2022-03" db="EMBL/GenBank/DDBJ databases">
        <title>Draft genome sequence of Aduncisulcus paluster, a free-living microaerophilic Fornicata.</title>
        <authorList>
            <person name="Yuyama I."/>
            <person name="Kume K."/>
            <person name="Tamura T."/>
            <person name="Inagaki Y."/>
            <person name="Hashimoto T."/>
        </authorList>
    </citation>
    <scope>NUCLEOTIDE SEQUENCE</scope>
    <source>
        <strain evidence="1">NY0171</strain>
    </source>
</reference>
<dbReference type="EMBL" id="BQXS01013046">
    <property type="protein sequence ID" value="GKT28347.1"/>
    <property type="molecule type" value="Genomic_DNA"/>
</dbReference>
<gene>
    <name evidence="1" type="ORF">ADUPG1_014012</name>
</gene>
<evidence type="ECO:0000313" key="1">
    <source>
        <dbReference type="EMBL" id="GKT28347.1"/>
    </source>
</evidence>
<organism evidence="1 2">
    <name type="scientific">Aduncisulcus paluster</name>
    <dbReference type="NCBI Taxonomy" id="2918883"/>
    <lineage>
        <taxon>Eukaryota</taxon>
        <taxon>Metamonada</taxon>
        <taxon>Carpediemonas-like organisms</taxon>
        <taxon>Aduncisulcus</taxon>
    </lineage>
</organism>
<evidence type="ECO:0000313" key="2">
    <source>
        <dbReference type="Proteomes" id="UP001057375"/>
    </source>
</evidence>
<sequence>MNVVLGIPDHRPPLLSFLPWLSFEPSRLLSPTIPFA</sequence>
<name>A0ABQ5K8S4_9EUKA</name>
<feature type="non-terminal residue" evidence="1">
    <location>
        <position position="36"/>
    </location>
</feature>
<comment type="caution">
    <text evidence="1">The sequence shown here is derived from an EMBL/GenBank/DDBJ whole genome shotgun (WGS) entry which is preliminary data.</text>
</comment>
<dbReference type="Proteomes" id="UP001057375">
    <property type="component" value="Unassembled WGS sequence"/>
</dbReference>